<keyword evidence="4 6" id="KW-0472">Membrane</keyword>
<keyword evidence="2 6" id="KW-0812">Transmembrane</keyword>
<feature type="transmembrane region" description="Helical" evidence="6">
    <location>
        <begin position="20"/>
        <end position="39"/>
    </location>
</feature>
<reference evidence="8" key="1">
    <citation type="submission" date="2016-03" db="EMBL/GenBank/DDBJ databases">
        <authorList>
            <person name="Ploux O."/>
        </authorList>
    </citation>
    <scope>NUCLEOTIDE SEQUENCE</scope>
    <source>
        <strain evidence="8">UC1</strain>
    </source>
</reference>
<feature type="transmembrane region" description="Helical" evidence="6">
    <location>
        <begin position="149"/>
        <end position="172"/>
    </location>
</feature>
<evidence type="ECO:0000256" key="5">
    <source>
        <dbReference type="ARBA" id="ARBA00023251"/>
    </source>
</evidence>
<name>A0A1Y5P7U6_9MICO</name>
<evidence type="ECO:0000256" key="2">
    <source>
        <dbReference type="ARBA" id="ARBA00022692"/>
    </source>
</evidence>
<dbReference type="PANTHER" id="PTHR43229">
    <property type="entry name" value="NODULATION PROTEIN J"/>
    <property type="match status" value="1"/>
</dbReference>
<dbReference type="RefSeq" id="WP_295577782.1">
    <property type="nucleotide sequence ID" value="NZ_FLQR01000011.1"/>
</dbReference>
<dbReference type="InterPro" id="IPR013525">
    <property type="entry name" value="ABC2_TM"/>
</dbReference>
<dbReference type="EMBL" id="FLQR01000011">
    <property type="protein sequence ID" value="SBS74697.1"/>
    <property type="molecule type" value="Genomic_DNA"/>
</dbReference>
<dbReference type="AlphaFoldDB" id="A0A1Y5P7U6"/>
<feature type="transmembrane region" description="Helical" evidence="6">
    <location>
        <begin position="265"/>
        <end position="285"/>
    </location>
</feature>
<feature type="domain" description="ABC transmembrane type-2" evidence="7">
    <location>
        <begin position="20"/>
        <end position="290"/>
    </location>
</feature>
<evidence type="ECO:0000256" key="1">
    <source>
        <dbReference type="ARBA" id="ARBA00004141"/>
    </source>
</evidence>
<dbReference type="PROSITE" id="PS51012">
    <property type="entry name" value="ABC_TM2"/>
    <property type="match status" value="1"/>
</dbReference>
<dbReference type="InterPro" id="IPR047817">
    <property type="entry name" value="ABC2_TM_bact-type"/>
</dbReference>
<accession>A0A1Y5P7U6</accession>
<dbReference type="GO" id="GO:0140359">
    <property type="term" value="F:ABC-type transporter activity"/>
    <property type="evidence" value="ECO:0007669"/>
    <property type="project" value="InterPro"/>
</dbReference>
<feature type="transmembrane region" description="Helical" evidence="6">
    <location>
        <begin position="67"/>
        <end position="89"/>
    </location>
</feature>
<sequence length="292" mass="30871">MNVVAAIVGRNLRLFFRDRLNVFFSLLGAVILFALYTLFLGNLQTSDLAGSLPGASTGEVQAFVDSWMFAGIVLITTVTTGLGGLAVLVDDDQSGRFRDFLVAPLRRGQLVLGYLLSAVLVAVLLSVLVLVISILYLGLIRGTWLTVPAILRSLAIVLLACVSFTALSALIVSFVRTNGAFSGLATIVGTILGFIAAAYIPIGVFPDGVASVVAALPFAQAGMLLRREFAGDTLAQMTADVPDAREALRAVYGLDLSIGDWAVPAWFVVVVLVALAAVCTVLSAVRTRLRIR</sequence>
<protein>
    <submittedName>
        <fullName evidence="8">Putative ABC transporter, integral membrane protein</fullName>
    </submittedName>
</protein>
<evidence type="ECO:0000256" key="3">
    <source>
        <dbReference type="ARBA" id="ARBA00022989"/>
    </source>
</evidence>
<dbReference type="PIRSF" id="PIRSF006648">
    <property type="entry name" value="DrrB"/>
    <property type="match status" value="1"/>
</dbReference>
<dbReference type="PANTHER" id="PTHR43229:SF2">
    <property type="entry name" value="NODULATION PROTEIN J"/>
    <property type="match status" value="1"/>
</dbReference>
<dbReference type="InterPro" id="IPR000412">
    <property type="entry name" value="ABC_2_transport"/>
</dbReference>
<dbReference type="Pfam" id="PF12698">
    <property type="entry name" value="ABC2_membrane_3"/>
    <property type="match status" value="1"/>
</dbReference>
<keyword evidence="3 6" id="KW-1133">Transmembrane helix</keyword>
<dbReference type="GO" id="GO:0043190">
    <property type="term" value="C:ATP-binding cassette (ABC) transporter complex"/>
    <property type="evidence" value="ECO:0007669"/>
    <property type="project" value="InterPro"/>
</dbReference>
<evidence type="ECO:0000313" key="8">
    <source>
        <dbReference type="EMBL" id="SBS74697.1"/>
    </source>
</evidence>
<dbReference type="InterPro" id="IPR051784">
    <property type="entry name" value="Nod_factor_ABC_transporter"/>
</dbReference>
<gene>
    <name evidence="8" type="ORF">MIPYR_70067</name>
</gene>
<dbReference type="GO" id="GO:0046677">
    <property type="term" value="P:response to antibiotic"/>
    <property type="evidence" value="ECO:0007669"/>
    <property type="project" value="UniProtKB-KW"/>
</dbReference>
<keyword evidence="5" id="KW-0046">Antibiotic resistance</keyword>
<proteinExistence type="predicted"/>
<feature type="transmembrane region" description="Helical" evidence="6">
    <location>
        <begin position="110"/>
        <end position="137"/>
    </location>
</feature>
<comment type="subcellular location">
    <subcellularLocation>
        <location evidence="1">Membrane</location>
        <topology evidence="1">Multi-pass membrane protein</topology>
    </subcellularLocation>
</comment>
<evidence type="ECO:0000259" key="7">
    <source>
        <dbReference type="PROSITE" id="PS51012"/>
    </source>
</evidence>
<organism evidence="8">
    <name type="scientific">uncultured Microbacterium sp</name>
    <dbReference type="NCBI Taxonomy" id="191216"/>
    <lineage>
        <taxon>Bacteria</taxon>
        <taxon>Bacillati</taxon>
        <taxon>Actinomycetota</taxon>
        <taxon>Actinomycetes</taxon>
        <taxon>Micrococcales</taxon>
        <taxon>Microbacteriaceae</taxon>
        <taxon>Microbacterium</taxon>
        <taxon>environmental samples</taxon>
    </lineage>
</organism>
<evidence type="ECO:0000256" key="6">
    <source>
        <dbReference type="SAM" id="Phobius"/>
    </source>
</evidence>
<feature type="transmembrane region" description="Helical" evidence="6">
    <location>
        <begin position="179"/>
        <end position="202"/>
    </location>
</feature>
<evidence type="ECO:0000256" key="4">
    <source>
        <dbReference type="ARBA" id="ARBA00023136"/>
    </source>
</evidence>